<evidence type="ECO:0000256" key="1">
    <source>
        <dbReference type="SAM" id="Phobius"/>
    </source>
</evidence>
<name>A0A1A8Z778_PLAOA</name>
<dbReference type="AlphaFoldDB" id="A0A1A8Z778"/>
<keyword evidence="1" id="KW-0812">Transmembrane</keyword>
<dbReference type="Proteomes" id="UP000078555">
    <property type="component" value="Unassembled WGS sequence"/>
</dbReference>
<protein>
    <submittedName>
        <fullName evidence="2">Uncharacterized protein</fullName>
    </submittedName>
</protein>
<proteinExistence type="predicted"/>
<feature type="transmembrane region" description="Helical" evidence="1">
    <location>
        <begin position="296"/>
        <end position="313"/>
    </location>
</feature>
<feature type="transmembrane region" description="Helical" evidence="1">
    <location>
        <begin position="240"/>
        <end position="261"/>
    </location>
</feature>
<accession>A0A1A8Z778</accession>
<sequence>MLYHPFSAANSTEKGPEAATKTHACTSPFADLLISVRPYARSCDMVENGTTTIKNGSNKPKNGIIKIAKQKFKRYTKRYRKSLDLKEEQVLGKYEVKAYFNFDGDFERLFKWKLYYNFCKSRSPSICNYMKLRKEFQKMYDEDTFSLKRYMSDVNIIFSHFINKYSILQFDIKLDHNHVAIVSKTPKISEILMESFSNFVSRKKLQYPTKEPNWKLSFNYATGIKKLIVSIPSQVPGLTFTFYFVIIAFQYCKSSFILLPLKGDKKKKKKKKKNGKLYLLEFFFPSLHMSTKKNTSLAMSLFFFFFFFFFPSLQTTLNCLEALEIYISSSHFHFENTKLDISPWKKCNSKIDFSRKKFVLLLSLAYRMTAFRAAFASICSARNNDRDRDCILPCECLVVFVPFKHSSPPHRWLHFTETLRPSRFTNPFHQPVSSTSFINPFRVLFTHFYVPIISGNSVVIFGHIPFHS</sequence>
<organism evidence="2 3">
    <name type="scientific">Plasmodium ovale wallikeri</name>
    <dbReference type="NCBI Taxonomy" id="864142"/>
    <lineage>
        <taxon>Eukaryota</taxon>
        <taxon>Sar</taxon>
        <taxon>Alveolata</taxon>
        <taxon>Apicomplexa</taxon>
        <taxon>Aconoidasida</taxon>
        <taxon>Haemosporida</taxon>
        <taxon>Plasmodiidae</taxon>
        <taxon>Plasmodium</taxon>
        <taxon>Plasmodium (Plasmodium)</taxon>
    </lineage>
</organism>
<gene>
    <name evidence="2" type="ORF">POVWA1_040560</name>
</gene>
<keyword evidence="1" id="KW-1133">Transmembrane helix</keyword>
<keyword evidence="1" id="KW-0472">Membrane</keyword>
<dbReference type="EMBL" id="FLRD01000112">
    <property type="protein sequence ID" value="SBT39705.1"/>
    <property type="molecule type" value="Genomic_DNA"/>
</dbReference>
<evidence type="ECO:0000313" key="3">
    <source>
        <dbReference type="Proteomes" id="UP000078555"/>
    </source>
</evidence>
<reference evidence="3" key="1">
    <citation type="submission" date="2016-05" db="EMBL/GenBank/DDBJ databases">
        <authorList>
            <person name="Naeem Raeece"/>
        </authorList>
    </citation>
    <scope>NUCLEOTIDE SEQUENCE [LARGE SCALE GENOMIC DNA]</scope>
</reference>
<evidence type="ECO:0000313" key="2">
    <source>
        <dbReference type="EMBL" id="SBT39705.1"/>
    </source>
</evidence>
<keyword evidence="3" id="KW-1185">Reference proteome</keyword>